<dbReference type="AlphaFoldDB" id="A0A9N8F4Q9"/>
<organism evidence="1 2">
    <name type="scientific">Seminavis robusta</name>
    <dbReference type="NCBI Taxonomy" id="568900"/>
    <lineage>
        <taxon>Eukaryota</taxon>
        <taxon>Sar</taxon>
        <taxon>Stramenopiles</taxon>
        <taxon>Ochrophyta</taxon>
        <taxon>Bacillariophyta</taxon>
        <taxon>Bacillariophyceae</taxon>
        <taxon>Bacillariophycidae</taxon>
        <taxon>Naviculales</taxon>
        <taxon>Naviculaceae</taxon>
        <taxon>Seminavis</taxon>
    </lineage>
</organism>
<keyword evidence="2" id="KW-1185">Reference proteome</keyword>
<accession>A0A9N8F4Q9</accession>
<evidence type="ECO:0000313" key="2">
    <source>
        <dbReference type="Proteomes" id="UP001153069"/>
    </source>
</evidence>
<evidence type="ECO:0000313" key="1">
    <source>
        <dbReference type="EMBL" id="CAB9530789.1"/>
    </source>
</evidence>
<protein>
    <submittedName>
        <fullName evidence="1">Uncharacterized protein</fullName>
    </submittedName>
</protein>
<reference evidence="1" key="1">
    <citation type="submission" date="2020-06" db="EMBL/GenBank/DDBJ databases">
        <authorList>
            <consortium name="Plant Systems Biology data submission"/>
        </authorList>
    </citation>
    <scope>NUCLEOTIDE SEQUENCE</scope>
    <source>
        <strain evidence="1">D6</strain>
    </source>
</reference>
<name>A0A9N8F4Q9_9STRA</name>
<proteinExistence type="predicted"/>
<sequence length="199" mass="22648">MDRSHHGPSPVVDPSRSYNTIVALDPITDIESMKESRHVAIGFETYDGTIRDYRGSATFDRFGVTASYRFLIHGVQVSRKADGSMPDDDGEVKGSVETQELRLTSRFQWYTRSHKIKGKETFGRIIRMRFLRPEEEEHPHALRQIDVIVPMSDTEDKGKLLELAIQQATCLVDANIAEGKLHQERARQEAKISLRRGPL</sequence>
<comment type="caution">
    <text evidence="1">The sequence shown here is derived from an EMBL/GenBank/DDBJ whole genome shotgun (WGS) entry which is preliminary data.</text>
</comment>
<gene>
    <name evidence="1" type="ORF">SEMRO_3044_G342700.1</name>
</gene>
<dbReference type="Proteomes" id="UP001153069">
    <property type="component" value="Unassembled WGS sequence"/>
</dbReference>
<dbReference type="EMBL" id="CAICTM010003042">
    <property type="protein sequence ID" value="CAB9530789.1"/>
    <property type="molecule type" value="Genomic_DNA"/>
</dbReference>